<dbReference type="Gene3D" id="3.30.70.270">
    <property type="match status" value="1"/>
</dbReference>
<dbReference type="CDD" id="cd00130">
    <property type="entry name" value="PAS"/>
    <property type="match status" value="1"/>
</dbReference>
<dbReference type="InterPro" id="IPR052155">
    <property type="entry name" value="Biofilm_reg_signaling"/>
</dbReference>
<evidence type="ECO:0000313" key="6">
    <source>
        <dbReference type="EMBL" id="SFM00048.1"/>
    </source>
</evidence>
<feature type="domain" description="PAS" evidence="3">
    <location>
        <begin position="26"/>
        <end position="96"/>
    </location>
</feature>
<dbReference type="SMART" id="SM00091">
    <property type="entry name" value="PAS"/>
    <property type="match status" value="1"/>
</dbReference>
<dbReference type="InterPro" id="IPR043128">
    <property type="entry name" value="Rev_trsase/Diguanyl_cyclase"/>
</dbReference>
<organism evidence="6 7">
    <name type="scientific">Rugamonas rubra</name>
    <dbReference type="NCBI Taxonomy" id="758825"/>
    <lineage>
        <taxon>Bacteria</taxon>
        <taxon>Pseudomonadati</taxon>
        <taxon>Pseudomonadota</taxon>
        <taxon>Betaproteobacteria</taxon>
        <taxon>Burkholderiales</taxon>
        <taxon>Oxalobacteraceae</taxon>
        <taxon>Telluria group</taxon>
        <taxon>Rugamonas</taxon>
    </lineage>
</organism>
<dbReference type="GO" id="GO:0071111">
    <property type="term" value="F:cyclic-guanylate-specific phosphodiesterase activity"/>
    <property type="evidence" value="ECO:0007669"/>
    <property type="project" value="UniProtKB-EC"/>
</dbReference>
<dbReference type="OrthoDB" id="9813903at2"/>
<reference evidence="6 7" key="1">
    <citation type="submission" date="2016-10" db="EMBL/GenBank/DDBJ databases">
        <authorList>
            <person name="de Groot N.N."/>
        </authorList>
    </citation>
    <scope>NUCLEOTIDE SEQUENCE [LARGE SCALE GENOMIC DNA]</scope>
    <source>
        <strain evidence="6 7">ATCC 43154</strain>
    </source>
</reference>
<dbReference type="SMART" id="SM00267">
    <property type="entry name" value="GGDEF"/>
    <property type="match status" value="1"/>
</dbReference>
<evidence type="ECO:0000256" key="1">
    <source>
        <dbReference type="ARBA" id="ARBA00051114"/>
    </source>
</evidence>
<feature type="compositionally biased region" description="Polar residues" evidence="2">
    <location>
        <begin position="1"/>
        <end position="10"/>
    </location>
</feature>
<evidence type="ECO:0000259" key="3">
    <source>
        <dbReference type="PROSITE" id="PS50112"/>
    </source>
</evidence>
<evidence type="ECO:0000256" key="2">
    <source>
        <dbReference type="SAM" id="MobiDB-lite"/>
    </source>
</evidence>
<dbReference type="InterPro" id="IPR035965">
    <property type="entry name" value="PAS-like_dom_sf"/>
</dbReference>
<keyword evidence="7" id="KW-1185">Reference proteome</keyword>
<dbReference type="SMART" id="SM00052">
    <property type="entry name" value="EAL"/>
    <property type="match status" value="1"/>
</dbReference>
<feature type="region of interest" description="Disordered" evidence="2">
    <location>
        <begin position="1"/>
        <end position="22"/>
    </location>
</feature>
<dbReference type="SUPFAM" id="SSF55785">
    <property type="entry name" value="PYP-like sensor domain (PAS domain)"/>
    <property type="match status" value="1"/>
</dbReference>
<evidence type="ECO:0000259" key="4">
    <source>
        <dbReference type="PROSITE" id="PS50883"/>
    </source>
</evidence>
<dbReference type="InterPro" id="IPR013656">
    <property type="entry name" value="PAS_4"/>
</dbReference>
<protein>
    <submittedName>
        <fullName evidence="6">PAS domain S-box-containing protein/diguanylate cyclase (GGDEF) domain-containing protein</fullName>
    </submittedName>
</protein>
<feature type="domain" description="GGDEF" evidence="5">
    <location>
        <begin position="174"/>
        <end position="312"/>
    </location>
</feature>
<dbReference type="PROSITE" id="PS50112">
    <property type="entry name" value="PAS"/>
    <property type="match status" value="1"/>
</dbReference>
<dbReference type="FunFam" id="3.30.70.270:FF:000001">
    <property type="entry name" value="Diguanylate cyclase domain protein"/>
    <property type="match status" value="1"/>
</dbReference>
<gene>
    <name evidence="6" type="ORF">SAMN02982985_02352</name>
</gene>
<dbReference type="PROSITE" id="PS50887">
    <property type="entry name" value="GGDEF"/>
    <property type="match status" value="1"/>
</dbReference>
<dbReference type="Pfam" id="PF08448">
    <property type="entry name" value="PAS_4"/>
    <property type="match status" value="1"/>
</dbReference>
<dbReference type="NCBIfam" id="TIGR00229">
    <property type="entry name" value="sensory_box"/>
    <property type="match status" value="1"/>
</dbReference>
<evidence type="ECO:0000313" key="7">
    <source>
        <dbReference type="Proteomes" id="UP000199470"/>
    </source>
</evidence>
<sequence length="577" mass="62859">MQDSTHSPSAQDGAGGNTPEHSAARLAARLTATLESITDAFLMLDRDWNLSYMNGEAERLLQCRREQVIGRNVWQVFPEAVGGPYYRAYHKAVESNSSVSFEEYYAPLNLWTEIRAYPSEEGLAIYFLDISARKASEAEIHQLAFYDRLTGLPNRQLLLNRIEHALTLCGRIGHSGAVLFIDLDNFKAINDTRGHDKGDILLQLVAQRLQSAVRASDTVARFGGDEFVVLLEDLDADAASATAGAQESARKVQHAFCQPFEIAGVQQYSTPSIGITIFDRDAGSVDDVLQRADLAMYQAKAAGRNTIACFDPEMQLRVAASVALEADLRRALAQEEFVLHYQPQVGVDGRLAGAEALLRWNHPQRGLVSPAEFIPVAEDTGLIVPLGQWVLRSACRQLAQWAGGAATAALEMAVNVSAHQFHRPDFVGQVLAVLAETGAPAGRLKLELTESLLLKDVAGTVEKMFLLREVGVGFALDDFGTGYSSLSYLHRLPLDQLKIDRSFIQEISGEGHGAAIVRIIVALGQALDMTVLAEGVETAAQFDFIVAEGCQAYQGYLYSRPLPAERLAEFIAARAGG</sequence>
<dbReference type="EMBL" id="FOTW01000010">
    <property type="protein sequence ID" value="SFM00048.1"/>
    <property type="molecule type" value="Genomic_DNA"/>
</dbReference>
<dbReference type="Pfam" id="PF00990">
    <property type="entry name" value="GGDEF"/>
    <property type="match status" value="1"/>
</dbReference>
<dbReference type="CDD" id="cd01949">
    <property type="entry name" value="GGDEF"/>
    <property type="match status" value="1"/>
</dbReference>
<comment type="catalytic activity">
    <reaction evidence="1">
        <text>3',3'-c-di-GMP + H2O = 5'-phosphoguanylyl(3'-&gt;5')guanosine + H(+)</text>
        <dbReference type="Rhea" id="RHEA:24902"/>
        <dbReference type="ChEBI" id="CHEBI:15377"/>
        <dbReference type="ChEBI" id="CHEBI:15378"/>
        <dbReference type="ChEBI" id="CHEBI:58754"/>
        <dbReference type="ChEBI" id="CHEBI:58805"/>
        <dbReference type="EC" id="3.1.4.52"/>
    </reaction>
    <physiologicalReaction direction="left-to-right" evidence="1">
        <dbReference type="Rhea" id="RHEA:24903"/>
    </physiologicalReaction>
</comment>
<dbReference type="Pfam" id="PF00563">
    <property type="entry name" value="EAL"/>
    <property type="match status" value="1"/>
</dbReference>
<dbReference type="InterPro" id="IPR001633">
    <property type="entry name" value="EAL_dom"/>
</dbReference>
<dbReference type="InterPro" id="IPR029787">
    <property type="entry name" value="Nucleotide_cyclase"/>
</dbReference>
<dbReference type="NCBIfam" id="TIGR00254">
    <property type="entry name" value="GGDEF"/>
    <property type="match status" value="1"/>
</dbReference>
<dbReference type="CDD" id="cd01948">
    <property type="entry name" value="EAL"/>
    <property type="match status" value="1"/>
</dbReference>
<dbReference type="Proteomes" id="UP000199470">
    <property type="component" value="Unassembled WGS sequence"/>
</dbReference>
<dbReference type="PROSITE" id="PS50883">
    <property type="entry name" value="EAL"/>
    <property type="match status" value="1"/>
</dbReference>
<name>A0A1I4MA21_9BURK</name>
<dbReference type="STRING" id="758825.SAMN02982985_02352"/>
<feature type="domain" description="EAL" evidence="4">
    <location>
        <begin position="321"/>
        <end position="575"/>
    </location>
</feature>
<dbReference type="PANTHER" id="PTHR44757">
    <property type="entry name" value="DIGUANYLATE CYCLASE DGCP"/>
    <property type="match status" value="1"/>
</dbReference>
<dbReference type="SUPFAM" id="SSF141868">
    <property type="entry name" value="EAL domain-like"/>
    <property type="match status" value="1"/>
</dbReference>
<dbReference type="Gene3D" id="3.20.20.450">
    <property type="entry name" value="EAL domain"/>
    <property type="match status" value="1"/>
</dbReference>
<dbReference type="InterPro" id="IPR035919">
    <property type="entry name" value="EAL_sf"/>
</dbReference>
<dbReference type="SUPFAM" id="SSF55073">
    <property type="entry name" value="Nucleotide cyclase"/>
    <property type="match status" value="1"/>
</dbReference>
<dbReference type="AlphaFoldDB" id="A0A1I4MA21"/>
<accession>A0A1I4MA21</accession>
<dbReference type="Gene3D" id="3.30.450.20">
    <property type="entry name" value="PAS domain"/>
    <property type="match status" value="1"/>
</dbReference>
<dbReference type="InterPro" id="IPR000160">
    <property type="entry name" value="GGDEF_dom"/>
</dbReference>
<proteinExistence type="predicted"/>
<dbReference type="InterPro" id="IPR000014">
    <property type="entry name" value="PAS"/>
</dbReference>
<dbReference type="GO" id="GO:0071732">
    <property type="term" value="P:cellular response to nitric oxide"/>
    <property type="evidence" value="ECO:0007669"/>
    <property type="project" value="UniProtKB-ARBA"/>
</dbReference>
<evidence type="ECO:0000259" key="5">
    <source>
        <dbReference type="PROSITE" id="PS50887"/>
    </source>
</evidence>
<dbReference type="FunFam" id="3.20.20.450:FF:000001">
    <property type="entry name" value="Cyclic di-GMP phosphodiesterase yahA"/>
    <property type="match status" value="1"/>
</dbReference>
<dbReference type="PANTHER" id="PTHR44757:SF2">
    <property type="entry name" value="BIOFILM ARCHITECTURE MAINTENANCE PROTEIN MBAA"/>
    <property type="match status" value="1"/>
</dbReference>
<dbReference type="RefSeq" id="WP_093387683.1">
    <property type="nucleotide sequence ID" value="NZ_FOTW01000010.1"/>
</dbReference>